<dbReference type="InterPro" id="IPR038404">
    <property type="entry name" value="TRAP_DctP_sf"/>
</dbReference>
<reference evidence="3" key="2">
    <citation type="submission" date="2021-04" db="EMBL/GenBank/DDBJ databases">
        <authorList>
            <person name="Gilroy R."/>
        </authorList>
    </citation>
    <scope>NUCLEOTIDE SEQUENCE</scope>
    <source>
        <strain evidence="3">687</strain>
    </source>
</reference>
<dbReference type="PANTHER" id="PTHR33376">
    <property type="match status" value="1"/>
</dbReference>
<evidence type="ECO:0000313" key="3">
    <source>
        <dbReference type="EMBL" id="MBU3827263.1"/>
    </source>
</evidence>
<evidence type="ECO:0000313" key="4">
    <source>
        <dbReference type="Proteomes" id="UP000824150"/>
    </source>
</evidence>
<dbReference type="PIRSF" id="PIRSF006470">
    <property type="entry name" value="DctB"/>
    <property type="match status" value="1"/>
</dbReference>
<dbReference type="EMBL" id="JAHLFG010000078">
    <property type="protein sequence ID" value="MBU3827263.1"/>
    <property type="molecule type" value="Genomic_DNA"/>
</dbReference>
<dbReference type="InterPro" id="IPR018389">
    <property type="entry name" value="DctP_fam"/>
</dbReference>
<comment type="caution">
    <text evidence="3">The sequence shown here is derived from an EMBL/GenBank/DDBJ whole genome shotgun (WGS) entry which is preliminary data.</text>
</comment>
<dbReference type="GO" id="GO:0030246">
    <property type="term" value="F:carbohydrate binding"/>
    <property type="evidence" value="ECO:0007669"/>
    <property type="project" value="TreeGrafter"/>
</dbReference>
<proteinExistence type="predicted"/>
<organism evidence="3 4">
    <name type="scientific">Candidatus Anaerobiospirillum merdipullorum</name>
    <dbReference type="NCBI Taxonomy" id="2838450"/>
    <lineage>
        <taxon>Bacteria</taxon>
        <taxon>Pseudomonadati</taxon>
        <taxon>Pseudomonadota</taxon>
        <taxon>Gammaproteobacteria</taxon>
        <taxon>Aeromonadales</taxon>
        <taxon>Succinivibrionaceae</taxon>
        <taxon>Anaerobiospirillum</taxon>
    </lineage>
</organism>
<accession>A0A9E2KQ63</accession>
<dbReference type="InterPro" id="IPR004682">
    <property type="entry name" value="TRAP_DctP"/>
</dbReference>
<sequence length="338" mass="36828">MRINKFFCTAIAAAVASAIALTGCGGDGGSSGGKQLVRMSHSQIESHPDHIGLEAFKKYVESKLPDKYDITIYPNATLGANEKVLELIKQGSVQYLVVSTANIESFDKLYSLFSIPYLFTSESAFEKFITDPKTMEALSVNSKTNGFVPVASFTAGVRNFYSKTPIRSVADLSGKKFRVQAGPTNVAMMQAFGAAATPMSFGEVYSALQQSVIDGAENNELALTDQKHGEVTKYYTYDMHQMCPDLLVASNAFIDKLSPEDRKVFDEAAKEAEKAEFAAWHKAVDDAKAKATQMGVEFITVDVNEFRNKVLPLHQQLLDATPELKPLYEAAEAANQAG</sequence>
<dbReference type="GO" id="GO:0055085">
    <property type="term" value="P:transmembrane transport"/>
    <property type="evidence" value="ECO:0007669"/>
    <property type="project" value="InterPro"/>
</dbReference>
<dbReference type="Proteomes" id="UP000824150">
    <property type="component" value="Unassembled WGS sequence"/>
</dbReference>
<dbReference type="Gene3D" id="3.40.190.170">
    <property type="entry name" value="Bacterial extracellular solute-binding protein, family 7"/>
    <property type="match status" value="1"/>
</dbReference>
<protein>
    <submittedName>
        <fullName evidence="3">TRAP transporter substrate-binding protein</fullName>
    </submittedName>
</protein>
<dbReference type="NCBIfam" id="NF037995">
    <property type="entry name" value="TRAP_S1"/>
    <property type="match status" value="1"/>
</dbReference>
<evidence type="ECO:0000256" key="1">
    <source>
        <dbReference type="ARBA" id="ARBA00022729"/>
    </source>
</evidence>
<dbReference type="GO" id="GO:0030288">
    <property type="term" value="C:outer membrane-bounded periplasmic space"/>
    <property type="evidence" value="ECO:0007669"/>
    <property type="project" value="InterPro"/>
</dbReference>
<dbReference type="PROSITE" id="PS51257">
    <property type="entry name" value="PROKAR_LIPOPROTEIN"/>
    <property type="match status" value="1"/>
</dbReference>
<feature type="signal peptide" evidence="2">
    <location>
        <begin position="1"/>
        <end position="20"/>
    </location>
</feature>
<dbReference type="SUPFAM" id="SSF53850">
    <property type="entry name" value="Periplasmic binding protein-like II"/>
    <property type="match status" value="1"/>
</dbReference>
<dbReference type="Pfam" id="PF03480">
    <property type="entry name" value="DctP"/>
    <property type="match status" value="1"/>
</dbReference>
<gene>
    <name evidence="3" type="ORF">IAA31_07215</name>
</gene>
<evidence type="ECO:0000256" key="2">
    <source>
        <dbReference type="SAM" id="SignalP"/>
    </source>
</evidence>
<feature type="chain" id="PRO_5038456202" evidence="2">
    <location>
        <begin position="21"/>
        <end position="338"/>
    </location>
</feature>
<dbReference type="PANTHER" id="PTHR33376:SF2">
    <property type="entry name" value="DICARBOXYLATE-BINDING PERIPLASMIC PROTEIN"/>
    <property type="match status" value="1"/>
</dbReference>
<dbReference type="AlphaFoldDB" id="A0A9E2KQ63"/>
<dbReference type="CDD" id="cd13671">
    <property type="entry name" value="PBP2_TRAP_SBP_like_3"/>
    <property type="match status" value="1"/>
</dbReference>
<keyword evidence="1 2" id="KW-0732">Signal</keyword>
<reference evidence="3" key="1">
    <citation type="journal article" date="2021" name="PeerJ">
        <title>Extensive microbial diversity within the chicken gut microbiome revealed by metagenomics and culture.</title>
        <authorList>
            <person name="Gilroy R."/>
            <person name="Ravi A."/>
            <person name="Getino M."/>
            <person name="Pursley I."/>
            <person name="Horton D.L."/>
            <person name="Alikhan N.F."/>
            <person name="Baker D."/>
            <person name="Gharbi K."/>
            <person name="Hall N."/>
            <person name="Watson M."/>
            <person name="Adriaenssens E.M."/>
            <person name="Foster-Nyarko E."/>
            <person name="Jarju S."/>
            <person name="Secka A."/>
            <person name="Antonio M."/>
            <person name="Oren A."/>
            <person name="Chaudhuri R.R."/>
            <person name="La Ragione R."/>
            <person name="Hildebrand F."/>
            <person name="Pallen M.J."/>
        </authorList>
    </citation>
    <scope>NUCLEOTIDE SEQUENCE</scope>
    <source>
        <strain evidence="3">687</strain>
    </source>
</reference>
<name>A0A9E2KQ63_9GAMM</name>
<dbReference type="NCBIfam" id="TIGR00787">
    <property type="entry name" value="dctP"/>
    <property type="match status" value="1"/>
</dbReference>